<comment type="similarity">
    <text evidence="3">Belongs to the WD repeat PROPPIN family.</text>
</comment>
<evidence type="ECO:0000313" key="5">
    <source>
        <dbReference type="Proteomes" id="UP000673691"/>
    </source>
</evidence>
<keyword evidence="2" id="KW-0677">Repeat</keyword>
<organism evidence="4 5">
    <name type="scientific">Olpidium bornovanus</name>
    <dbReference type="NCBI Taxonomy" id="278681"/>
    <lineage>
        <taxon>Eukaryota</taxon>
        <taxon>Fungi</taxon>
        <taxon>Fungi incertae sedis</taxon>
        <taxon>Olpidiomycota</taxon>
        <taxon>Olpidiomycotina</taxon>
        <taxon>Olpidiomycetes</taxon>
        <taxon>Olpidiales</taxon>
        <taxon>Olpidiaceae</taxon>
        <taxon>Olpidium</taxon>
    </lineage>
</organism>
<dbReference type="OrthoDB" id="1667587at2759"/>
<gene>
    <name evidence="4" type="ORF">BJ554DRAFT_3463</name>
</gene>
<evidence type="ECO:0000256" key="3">
    <source>
        <dbReference type="ARBA" id="ARBA00025740"/>
    </source>
</evidence>
<comment type="caution">
    <text evidence="4">The sequence shown here is derived from an EMBL/GenBank/DDBJ whole genome shotgun (WGS) entry which is preliminary data.</text>
</comment>
<keyword evidence="5" id="KW-1185">Reference proteome</keyword>
<proteinExistence type="inferred from homology"/>
<evidence type="ECO:0000313" key="4">
    <source>
        <dbReference type="EMBL" id="KAG5456714.1"/>
    </source>
</evidence>
<keyword evidence="1" id="KW-0853">WD repeat</keyword>
<feature type="non-terminal residue" evidence="4">
    <location>
        <position position="1"/>
    </location>
</feature>
<dbReference type="EMBL" id="JAEFCI010011278">
    <property type="protein sequence ID" value="KAG5456714.1"/>
    <property type="molecule type" value="Genomic_DNA"/>
</dbReference>
<dbReference type="InterPro" id="IPR048720">
    <property type="entry name" value="PROPPIN"/>
</dbReference>
<dbReference type="InterPro" id="IPR015943">
    <property type="entry name" value="WD40/YVTN_repeat-like_dom_sf"/>
</dbReference>
<dbReference type="SUPFAM" id="SSF50978">
    <property type="entry name" value="WD40 repeat-like"/>
    <property type="match status" value="1"/>
</dbReference>
<evidence type="ECO:0000256" key="2">
    <source>
        <dbReference type="ARBA" id="ARBA00022737"/>
    </source>
</evidence>
<dbReference type="AlphaFoldDB" id="A0A8H8DFH9"/>
<dbReference type="Proteomes" id="UP000673691">
    <property type="component" value="Unassembled WGS sequence"/>
</dbReference>
<reference evidence="4 5" key="1">
    <citation type="journal article" name="Sci. Rep.">
        <title>Genome-scale phylogenetic analyses confirm Olpidium as the closest living zoosporic fungus to the non-flagellated, terrestrial fungi.</title>
        <authorList>
            <person name="Chang Y."/>
            <person name="Rochon D."/>
            <person name="Sekimoto S."/>
            <person name="Wang Y."/>
            <person name="Chovatia M."/>
            <person name="Sandor L."/>
            <person name="Salamov A."/>
            <person name="Grigoriev I.V."/>
            <person name="Stajich J.E."/>
            <person name="Spatafora J.W."/>
        </authorList>
    </citation>
    <scope>NUCLEOTIDE SEQUENCE [LARGE SCALE GENOMIC DNA]</scope>
    <source>
        <strain evidence="4">S191</strain>
    </source>
</reference>
<sequence>LRPNERTRRPEHEPLAARSFFAGRRPRCGQTGLRPRPGPVVRTGALSPGSLLPKRADYVCLRRHLSELLYAGFNQDFGCFAVGLESGFRVFNSDPLKEKMRKGNPALLARGRSLTCWRVLERRRLTRDLCAEFGDGGISIVEMLYRCNYLALVGGGKNPKYPPNKVIMWDDLKRKGIIELEFRSEVRNVKLRKDRIVVVLASKVFVYTFSALPQKLLQFETYDNEKGTEKGFLNWKFDRKHPCLCALSASPTEATLAFPGRQKGQIQVVDLNTVITTQTVQHGSRGPGDQTTLTPAMPGMTTNTTTNVSIIAAHAGALSCLAISADGTRIATASEKVGSGGSAFTLQGTLIRLYDSSSGKLTNELRRGVDRAEIYRLVCR</sequence>
<name>A0A8H8DFH9_9FUNG</name>
<dbReference type="InterPro" id="IPR036322">
    <property type="entry name" value="WD40_repeat_dom_sf"/>
</dbReference>
<protein>
    <submittedName>
        <fullName evidence="4">Uncharacterized protein</fullName>
    </submittedName>
</protein>
<dbReference type="PANTHER" id="PTHR11227">
    <property type="entry name" value="WD-REPEAT PROTEIN INTERACTING WITH PHOSPHOINOSIDES WIPI -RELATED"/>
    <property type="match status" value="1"/>
</dbReference>
<dbReference type="Gene3D" id="2.130.10.10">
    <property type="entry name" value="YVTN repeat-like/Quinoprotein amine dehydrogenase"/>
    <property type="match status" value="1"/>
</dbReference>
<accession>A0A8H8DFH9</accession>
<evidence type="ECO:0000256" key="1">
    <source>
        <dbReference type="ARBA" id="ARBA00022574"/>
    </source>
</evidence>